<evidence type="ECO:0000256" key="2">
    <source>
        <dbReference type="SAM" id="Phobius"/>
    </source>
</evidence>
<gene>
    <name evidence="4" type="ORF">V5O48_004305</name>
</gene>
<name>A0ABR3FQH9_9AGAR</name>
<proteinExistence type="predicted"/>
<keyword evidence="2" id="KW-0472">Membrane</keyword>
<feature type="compositionally biased region" description="Polar residues" evidence="1">
    <location>
        <begin position="250"/>
        <end position="272"/>
    </location>
</feature>
<evidence type="ECO:0000313" key="4">
    <source>
        <dbReference type="EMBL" id="KAL0577701.1"/>
    </source>
</evidence>
<evidence type="ECO:0000313" key="5">
    <source>
        <dbReference type="Proteomes" id="UP001465976"/>
    </source>
</evidence>
<keyword evidence="5" id="KW-1185">Reference proteome</keyword>
<dbReference type="InterPro" id="IPR055754">
    <property type="entry name" value="DUF7330"/>
</dbReference>
<keyword evidence="2" id="KW-0812">Transmembrane</keyword>
<accession>A0ABR3FQH9</accession>
<sequence>MGGEGPYIQFDPNLLDSWAKHTGLPKLDGEQLEAVYRRAQKYLLMKKNQLVSDGWGEVMDFDPQAVLFVLEKDEQTRYGGTLEVKIPTQMSFLFDPSQTGTWAKMFTASFDARRRDGELRIDPPSPLADIFYLMQIICPGLLLIIRMDEIDDYGEITRLQGPPSVDWVRENENWLADVFGRASYDEILKASKGERAYRVERDPYLYERESSPLDDLDYTACDKGSSPLKGQVPDFPNNAQQQQPPPSYGSVVNPQAGQSTRPHLQVHTSHPSGQPHPPAGSSYQHVMVPPTPHYPELDRQQTNSARKRFCEAFLFAILIYVLAAILFGSMFDRSARRNEWEDSQLDGVRDDLPTGTSVDRCVAAQKQVGFTSNITASSYPYPGAAHASFKFPVDSEALLLAARGGLSNGQVRITSGDGDADNDNAKVDVTIRYFHDEVLSNVKLCTIKRERGEVGLAILTPRWWPIRRREDNIYVDLHLSLPKSRNSGGLTIKRLETDLPNYSHHFSDLLQRVHFKNLILRSSNQVVLAKSLGVENAKITASNGGIDLENVQAQHLEAHTSNGPITGHYSSTGSLRLKTDNSVIRVNVDMTATGSSDGKVYLETSNGPVEANVKFHPFDKKTPGNFTFDAITTNGGLRLDVQDMPLDSQLEMNARTTNGLAHVWLPAPYEGSFVLETSNLTPQVNAAKKRDPWGKGRSRKVEQWRRNREMAGSVYWGEKKKAEKSTLTVSTSNAPVTLDL</sequence>
<organism evidence="4 5">
    <name type="scientific">Marasmius crinis-equi</name>
    <dbReference type="NCBI Taxonomy" id="585013"/>
    <lineage>
        <taxon>Eukaryota</taxon>
        <taxon>Fungi</taxon>
        <taxon>Dikarya</taxon>
        <taxon>Basidiomycota</taxon>
        <taxon>Agaricomycotina</taxon>
        <taxon>Agaricomycetes</taxon>
        <taxon>Agaricomycetidae</taxon>
        <taxon>Agaricales</taxon>
        <taxon>Marasmiineae</taxon>
        <taxon>Marasmiaceae</taxon>
        <taxon>Marasmius</taxon>
    </lineage>
</organism>
<evidence type="ECO:0000256" key="1">
    <source>
        <dbReference type="SAM" id="MobiDB-lite"/>
    </source>
</evidence>
<feature type="region of interest" description="Disordered" evidence="1">
    <location>
        <begin position="215"/>
        <end position="290"/>
    </location>
</feature>
<comment type="caution">
    <text evidence="4">The sequence shown here is derived from an EMBL/GenBank/DDBJ whole genome shotgun (WGS) entry which is preliminary data.</text>
</comment>
<feature type="domain" description="DUF7330" evidence="3">
    <location>
        <begin position="591"/>
        <end position="679"/>
    </location>
</feature>
<evidence type="ECO:0000259" key="3">
    <source>
        <dbReference type="Pfam" id="PF24016"/>
    </source>
</evidence>
<reference evidence="4 5" key="1">
    <citation type="submission" date="2024-02" db="EMBL/GenBank/DDBJ databases">
        <title>A draft genome for the cacao thread blight pathogen Marasmius crinis-equi.</title>
        <authorList>
            <person name="Cohen S.P."/>
            <person name="Baruah I.K."/>
            <person name="Amoako-Attah I."/>
            <person name="Bukari Y."/>
            <person name="Meinhardt L.W."/>
            <person name="Bailey B.A."/>
        </authorList>
    </citation>
    <scope>NUCLEOTIDE SEQUENCE [LARGE SCALE GENOMIC DNA]</scope>
    <source>
        <strain evidence="4 5">GH-76</strain>
    </source>
</reference>
<keyword evidence="2" id="KW-1133">Transmembrane helix</keyword>
<protein>
    <recommendedName>
        <fullName evidence="3">DUF7330 domain-containing protein</fullName>
    </recommendedName>
</protein>
<dbReference type="EMBL" id="JBAHYK010000142">
    <property type="protein sequence ID" value="KAL0577701.1"/>
    <property type="molecule type" value="Genomic_DNA"/>
</dbReference>
<feature type="transmembrane region" description="Helical" evidence="2">
    <location>
        <begin position="312"/>
        <end position="331"/>
    </location>
</feature>
<dbReference type="Proteomes" id="UP001465976">
    <property type="component" value="Unassembled WGS sequence"/>
</dbReference>
<dbReference type="Pfam" id="PF24016">
    <property type="entry name" value="DUF7330"/>
    <property type="match status" value="1"/>
</dbReference>